<dbReference type="PROSITE" id="PS50023">
    <property type="entry name" value="LIM_DOMAIN_2"/>
    <property type="match status" value="1"/>
</dbReference>
<dbReference type="Pfam" id="PF15949">
    <property type="entry name" value="DUF4757"/>
    <property type="match status" value="1"/>
</dbReference>
<feature type="compositionally biased region" description="Low complexity" evidence="6">
    <location>
        <begin position="1419"/>
        <end position="1433"/>
    </location>
</feature>
<evidence type="ECO:0000313" key="9">
    <source>
        <dbReference type="RefSeq" id="XP_052119943.1"/>
    </source>
</evidence>
<feature type="region of interest" description="Disordered" evidence="6">
    <location>
        <begin position="1417"/>
        <end position="1475"/>
    </location>
</feature>
<feature type="region of interest" description="Disordered" evidence="6">
    <location>
        <begin position="1303"/>
        <end position="1340"/>
    </location>
</feature>
<feature type="region of interest" description="Disordered" evidence="6">
    <location>
        <begin position="886"/>
        <end position="919"/>
    </location>
</feature>
<feature type="compositionally biased region" description="Polar residues" evidence="6">
    <location>
        <begin position="611"/>
        <end position="627"/>
    </location>
</feature>
<dbReference type="KEGG" id="foc:113204576"/>
<feature type="region of interest" description="Disordered" evidence="6">
    <location>
        <begin position="599"/>
        <end position="637"/>
    </location>
</feature>
<reference evidence="9" key="1">
    <citation type="submission" date="2025-08" db="UniProtKB">
        <authorList>
            <consortium name="RefSeq"/>
        </authorList>
    </citation>
    <scope>IDENTIFICATION</scope>
    <source>
        <tissue evidence="9">Whole organism</tissue>
    </source>
</reference>
<evidence type="ECO:0000256" key="2">
    <source>
        <dbReference type="ARBA" id="ARBA00022833"/>
    </source>
</evidence>
<keyword evidence="8" id="KW-1185">Reference proteome</keyword>
<feature type="region of interest" description="Disordered" evidence="6">
    <location>
        <begin position="176"/>
        <end position="264"/>
    </location>
</feature>
<feature type="compositionally biased region" description="Polar residues" evidence="6">
    <location>
        <begin position="1152"/>
        <end position="1162"/>
    </location>
</feature>
<feature type="compositionally biased region" description="Low complexity" evidence="6">
    <location>
        <begin position="1303"/>
        <end position="1315"/>
    </location>
</feature>
<dbReference type="PROSITE" id="PS00478">
    <property type="entry name" value="LIM_DOMAIN_1"/>
    <property type="match status" value="1"/>
</dbReference>
<evidence type="ECO:0000256" key="4">
    <source>
        <dbReference type="PROSITE-ProRule" id="PRU00125"/>
    </source>
</evidence>
<feature type="compositionally biased region" description="Basic and acidic residues" evidence="6">
    <location>
        <begin position="1117"/>
        <end position="1151"/>
    </location>
</feature>
<keyword evidence="2 4" id="KW-0862">Zinc</keyword>
<feature type="compositionally biased region" description="Basic and acidic residues" evidence="6">
    <location>
        <begin position="399"/>
        <end position="420"/>
    </location>
</feature>
<dbReference type="InterPro" id="IPR001781">
    <property type="entry name" value="Znf_LIM"/>
</dbReference>
<evidence type="ECO:0000256" key="3">
    <source>
        <dbReference type="ARBA" id="ARBA00023038"/>
    </source>
</evidence>
<evidence type="ECO:0000256" key="1">
    <source>
        <dbReference type="ARBA" id="ARBA00022723"/>
    </source>
</evidence>
<keyword evidence="1 4" id="KW-0479">Metal-binding</keyword>
<name>A0A9C6WXF9_FRAOC</name>
<feature type="coiled-coil region" evidence="5">
    <location>
        <begin position="1202"/>
        <end position="1303"/>
    </location>
</feature>
<evidence type="ECO:0000313" key="8">
    <source>
        <dbReference type="Proteomes" id="UP000504606"/>
    </source>
</evidence>
<dbReference type="GeneID" id="113204576"/>
<evidence type="ECO:0000256" key="5">
    <source>
        <dbReference type="SAM" id="Coils"/>
    </source>
</evidence>
<dbReference type="PANTHER" id="PTHR15551">
    <property type="entry name" value="LIM DOMAIN ONLY 7"/>
    <property type="match status" value="1"/>
</dbReference>
<feature type="region of interest" description="Disordered" evidence="6">
    <location>
        <begin position="1"/>
        <end position="94"/>
    </location>
</feature>
<dbReference type="Proteomes" id="UP000504606">
    <property type="component" value="Unplaced"/>
</dbReference>
<protein>
    <submittedName>
        <fullName evidence="9">Uncharacterized protein LOC113204576 isoform X1</fullName>
    </submittedName>
</protein>
<dbReference type="OrthoDB" id="15627at2759"/>
<feature type="region of interest" description="Disordered" evidence="6">
    <location>
        <begin position="1490"/>
        <end position="1546"/>
    </location>
</feature>
<dbReference type="GO" id="GO:0001725">
    <property type="term" value="C:stress fiber"/>
    <property type="evidence" value="ECO:0007669"/>
    <property type="project" value="TreeGrafter"/>
</dbReference>
<dbReference type="Gene3D" id="2.10.110.10">
    <property type="entry name" value="Cysteine Rich Protein"/>
    <property type="match status" value="1"/>
</dbReference>
<feature type="compositionally biased region" description="Low complexity" evidence="6">
    <location>
        <begin position="54"/>
        <end position="64"/>
    </location>
</feature>
<dbReference type="InterPro" id="IPR031865">
    <property type="entry name" value="DUF4757"/>
</dbReference>
<feature type="region of interest" description="Disordered" evidence="6">
    <location>
        <begin position="1591"/>
        <end position="1635"/>
    </location>
</feature>
<feature type="region of interest" description="Disordered" evidence="6">
    <location>
        <begin position="693"/>
        <end position="717"/>
    </location>
</feature>
<dbReference type="SMART" id="SM00132">
    <property type="entry name" value="LIM"/>
    <property type="match status" value="1"/>
</dbReference>
<accession>A0A9C6WXF9</accession>
<keyword evidence="3 4" id="KW-0440">LIM domain</keyword>
<feature type="domain" description="LIM zinc-binding" evidence="7">
    <location>
        <begin position="1651"/>
        <end position="1717"/>
    </location>
</feature>
<evidence type="ECO:0000259" key="7">
    <source>
        <dbReference type="PROSITE" id="PS50023"/>
    </source>
</evidence>
<feature type="compositionally biased region" description="Polar residues" evidence="6">
    <location>
        <begin position="1491"/>
        <end position="1524"/>
    </location>
</feature>
<feature type="region of interest" description="Disordered" evidence="6">
    <location>
        <begin position="391"/>
        <end position="454"/>
    </location>
</feature>
<gene>
    <name evidence="9" type="primary">LOC113204576</name>
</gene>
<dbReference type="GO" id="GO:0032034">
    <property type="term" value="F:myosin II head/neck binding"/>
    <property type="evidence" value="ECO:0007669"/>
    <property type="project" value="TreeGrafter"/>
</dbReference>
<feature type="compositionally biased region" description="Acidic residues" evidence="6">
    <location>
        <begin position="220"/>
        <end position="232"/>
    </location>
</feature>
<feature type="compositionally biased region" description="Polar residues" evidence="6">
    <location>
        <begin position="1328"/>
        <end position="1340"/>
    </location>
</feature>
<dbReference type="RefSeq" id="XP_052119943.1">
    <property type="nucleotide sequence ID" value="XM_052263983.1"/>
</dbReference>
<feature type="compositionally biased region" description="Basic and acidic residues" evidence="6">
    <location>
        <begin position="1595"/>
        <end position="1608"/>
    </location>
</feature>
<dbReference type="GO" id="GO:0051496">
    <property type="term" value="P:positive regulation of stress fiber assembly"/>
    <property type="evidence" value="ECO:0007669"/>
    <property type="project" value="TreeGrafter"/>
</dbReference>
<dbReference type="Pfam" id="PF00412">
    <property type="entry name" value="LIM"/>
    <property type="match status" value="1"/>
</dbReference>
<dbReference type="GO" id="GO:0046872">
    <property type="term" value="F:metal ion binding"/>
    <property type="evidence" value="ECO:0007669"/>
    <property type="project" value="UniProtKB-KW"/>
</dbReference>
<feature type="compositionally biased region" description="Low complexity" evidence="6">
    <location>
        <begin position="25"/>
        <end position="44"/>
    </location>
</feature>
<feature type="region of interest" description="Disordered" evidence="6">
    <location>
        <begin position="1105"/>
        <end position="1167"/>
    </location>
</feature>
<dbReference type="CDD" id="cd08368">
    <property type="entry name" value="LIM"/>
    <property type="match status" value="1"/>
</dbReference>
<evidence type="ECO:0000256" key="6">
    <source>
        <dbReference type="SAM" id="MobiDB-lite"/>
    </source>
</evidence>
<feature type="region of interest" description="Disordered" evidence="6">
    <location>
        <begin position="998"/>
        <end position="1019"/>
    </location>
</feature>
<organism evidence="8 9">
    <name type="scientific">Frankliniella occidentalis</name>
    <name type="common">Western flower thrips</name>
    <name type="synonym">Euthrips occidentalis</name>
    <dbReference type="NCBI Taxonomy" id="133901"/>
    <lineage>
        <taxon>Eukaryota</taxon>
        <taxon>Metazoa</taxon>
        <taxon>Ecdysozoa</taxon>
        <taxon>Arthropoda</taxon>
        <taxon>Hexapoda</taxon>
        <taxon>Insecta</taxon>
        <taxon>Pterygota</taxon>
        <taxon>Neoptera</taxon>
        <taxon>Paraneoptera</taxon>
        <taxon>Thysanoptera</taxon>
        <taxon>Terebrantia</taxon>
        <taxon>Thripoidea</taxon>
        <taxon>Thripidae</taxon>
        <taxon>Frankliniella</taxon>
    </lineage>
</organism>
<feature type="compositionally biased region" description="Basic and acidic residues" evidence="6">
    <location>
        <begin position="1463"/>
        <end position="1475"/>
    </location>
</feature>
<dbReference type="PANTHER" id="PTHR15551:SF3">
    <property type="entry name" value="LIM AND CALPONIN HOMOLOGY DOMAINS-CONTAINING PROTEIN 1"/>
    <property type="match status" value="1"/>
</dbReference>
<feature type="compositionally biased region" description="Basic and acidic residues" evidence="6">
    <location>
        <begin position="430"/>
        <end position="448"/>
    </location>
</feature>
<sequence>MNPFTNAQSQRCPSRPETMPGNREAAAASPAQDPSSPTATSPAPDRMEAQRRLSTSSDASSSGHNDSHKLDSTMDYIPTRMTKVSTPKPAANPLQFVKVGPCDLFKSAQETLKKVEEVKKLKREVRDEAEDWQSNLDNWKCSRRKRVEHIIDRVVEVKKFELEEHERNRRKAKTFNEMMEERTSRGRKMSLLVHKDDDSNDLSDLGIGTSSDKSSVSEDYGNDDSNSVEDGDVSVKIHFSDQNGDSEPSGKLKNHNGRRDEVSELEEYTYDRAIQGYVNFTETRVKSRNANQISRSESECVEETSEEMAACSFTQIESAAPVRKPRNDSKVEEDIAEIERLQSDNISSSDLQSPEKKVNVPKVNILKRKELFERSESSELNEHLKVAPRAAGDFLNSKSIRDRVSNLERQKSEEQSEKMKQVKQLSSEISVKDRLSRLERQQSSDSELRSCSNSNLPILGSSGDVVVSPPPSIKDRLSSLEQVASHDRTSKTVAEITPASIKNRLSELEAPKEPLKKVTPVKDPSFRDKLANFRSSELDLNCQEAQKSNSSFVDSSARNSNTTESEFYHKRTFHRSLDSLDVDSSSLLNNERYERVQSLEDLDSCGPNRNYPASASSNENLVLSSHSGDTDREDSGIHTADVSCSVSQADEPADFSDVPCTNMLDGNYENERNNEYAPPTIVSQLAKINLTSETPHKNVPPQPEAVSSGAGSPTHSQVLVDSSNLLSPAFNSDLAPSTKMFSVQHSCLPTIPEVCHDCPPVVLVSDAESMTPACIEPVSSSLMTLPLDVEDLSGCTDSINLEIKENLIPEDVVMAPTNTDENSTLVPNECPFMPYTSPNESNLSCGGEVECLLVFNNSGAQQSCHKSIQEEDKLTNNVSEMVVMKTSGDSDESSAFDKAPIPYSRSGKPGGAQSSASEELLSLTSAETDIDVSSFLDQALMEEDLKMEPVYSRVDPEQKHDGLDPKQLLQFIAKKDICRNNQPQDVAVLPLAFPLTSSMTAEPPKEKPPPPPIELSDEEDPKRNIMASNFNSNNNSTNLTRHGSTKRLIKDIRQKRSDFLGIDGGNEENYLDCELKVAPPPDMTSFLQEERRLEQELYRQMQPTLYPESDHGSNQGESRDSGVELDNHLNSHSLHMDYSPEGHGFEEHSHQNNDLFGNTSSTTEEDEIMKKEREIIEMLEKEEQWRYGTNTILSPSDHHQVGEKLAAKLRELEQEKLRLEWERAEESRKVAAEQAARQEDQRRIRAKEEQLRQQESIVGRLPAGVPFNCNPSEMNLDALREERQRLKQEQAELERQREYLSANQSWDSSSSAAHRSLQDVSAPHRAGSHNQLNVPNSSTSLNCRLSLPDLQQSDLTVQSMNINHHRPPPPIPLSKPLSIVDQERHGVNGFSRQGQLQLSSDSIPMVESHHHRHNAVGLPSVPVATSPTSSTGSQQMTRQTLHALSAAPRSRIIATDTWVQAKRKPESQRNSNRDHYQHWLIQEAEHRRITEQQQRNAVSRKSLPANLSQNQNPQSKPTSVQPNGQPSWQYQHSQHQHSMHQHQLPLHNHLQHSHIPVPTAAPTVPPPPRQEKPLPDAIIQTLTQRVQNRASMNENNRRHENSPARDSRPPNQTVSNNINNNLSNMNMSHSHTNGNYAANSQEKMLSVSGKKKCSHCNEELGRGAAMIIESLRLFYHMDCFKCCVCHVQLGDGLMGTDVRVRNHKLHCHNCYSSDDGVKFSCV</sequence>
<feature type="compositionally biased region" description="Low complexity" evidence="6">
    <location>
        <begin position="1611"/>
        <end position="1635"/>
    </location>
</feature>
<proteinExistence type="predicted"/>
<keyword evidence="5" id="KW-0175">Coiled coil</keyword>
<dbReference type="CTD" id="40583"/>
<dbReference type="GO" id="GO:0051893">
    <property type="term" value="P:regulation of focal adhesion assembly"/>
    <property type="evidence" value="ECO:0007669"/>
    <property type="project" value="TreeGrafter"/>
</dbReference>
<feature type="compositionally biased region" description="Polar residues" evidence="6">
    <location>
        <begin position="1"/>
        <end position="12"/>
    </location>
</feature>